<dbReference type="EMBL" id="JACXAJ010000010">
    <property type="protein sequence ID" value="MBD1398656.1"/>
    <property type="molecule type" value="Genomic_DNA"/>
</dbReference>
<sequence length="84" mass="9472">MLSLRKYLGEALGWAGAFFSLSAFSLNSLNIISSQSVEYLAMNIFGCFFLILYAVSKKAHASWVLNSIWLLMTAIALVRIYMFH</sequence>
<proteinExistence type="predicted"/>
<evidence type="ECO:0000313" key="3">
    <source>
        <dbReference type="EMBL" id="MBD1398656.1"/>
    </source>
</evidence>
<dbReference type="InterPro" id="IPR058058">
    <property type="entry name" value="CBU_0592-like"/>
</dbReference>
<accession>A0ABR7XL28</accession>
<feature type="transmembrane region" description="Helical" evidence="1">
    <location>
        <begin position="12"/>
        <end position="33"/>
    </location>
</feature>
<gene>
    <name evidence="3" type="ORF">H9Q13_15895</name>
</gene>
<keyword evidence="1" id="KW-0472">Membrane</keyword>
<dbReference type="Proteomes" id="UP000625551">
    <property type="component" value="Unassembled WGS sequence"/>
</dbReference>
<organism evidence="3 4">
    <name type="scientific">Pontibacter aquaedesilientis</name>
    <dbReference type="NCBI Taxonomy" id="2766980"/>
    <lineage>
        <taxon>Bacteria</taxon>
        <taxon>Pseudomonadati</taxon>
        <taxon>Bacteroidota</taxon>
        <taxon>Cytophagia</taxon>
        <taxon>Cytophagales</taxon>
        <taxon>Hymenobacteraceae</taxon>
        <taxon>Pontibacter</taxon>
    </lineage>
</organism>
<feature type="domain" description="CBU-0592-like" evidence="2">
    <location>
        <begin position="10"/>
        <end position="81"/>
    </location>
</feature>
<feature type="transmembrane region" description="Helical" evidence="1">
    <location>
        <begin position="63"/>
        <end position="82"/>
    </location>
</feature>
<dbReference type="Pfam" id="PF26604">
    <property type="entry name" value="CBU_0592"/>
    <property type="match status" value="1"/>
</dbReference>
<dbReference type="RefSeq" id="WP_191184792.1">
    <property type="nucleotide sequence ID" value="NZ_JACXAJ010000010.1"/>
</dbReference>
<keyword evidence="4" id="KW-1185">Reference proteome</keyword>
<keyword evidence="1" id="KW-1133">Transmembrane helix</keyword>
<evidence type="ECO:0000256" key="1">
    <source>
        <dbReference type="SAM" id="Phobius"/>
    </source>
</evidence>
<reference evidence="3 4" key="1">
    <citation type="submission" date="2020-09" db="EMBL/GenBank/DDBJ databases">
        <title>Genome sequencing and assembly of Pontibacter sp.</title>
        <authorList>
            <person name="Chhetri G."/>
        </authorList>
    </citation>
    <scope>NUCLEOTIDE SEQUENCE [LARGE SCALE GENOMIC DNA]</scope>
    <source>
        <strain evidence="3 4">JH31</strain>
    </source>
</reference>
<evidence type="ECO:0000313" key="4">
    <source>
        <dbReference type="Proteomes" id="UP000625551"/>
    </source>
</evidence>
<comment type="caution">
    <text evidence="3">The sequence shown here is derived from an EMBL/GenBank/DDBJ whole genome shotgun (WGS) entry which is preliminary data.</text>
</comment>
<name>A0ABR7XL28_9BACT</name>
<keyword evidence="1" id="KW-0812">Transmembrane</keyword>
<protein>
    <recommendedName>
        <fullName evidence="2">CBU-0592-like domain-containing protein</fullName>
    </recommendedName>
</protein>
<dbReference type="NCBIfam" id="NF047864">
    <property type="entry name" value="CBU_0592_membra"/>
    <property type="match status" value="1"/>
</dbReference>
<feature type="transmembrane region" description="Helical" evidence="1">
    <location>
        <begin position="39"/>
        <end position="56"/>
    </location>
</feature>
<evidence type="ECO:0000259" key="2">
    <source>
        <dbReference type="Pfam" id="PF26604"/>
    </source>
</evidence>